<organism evidence="2 3">
    <name type="scientific">Aurantimonas endophytica</name>
    <dbReference type="NCBI Taxonomy" id="1522175"/>
    <lineage>
        <taxon>Bacteria</taxon>
        <taxon>Pseudomonadati</taxon>
        <taxon>Pseudomonadota</taxon>
        <taxon>Alphaproteobacteria</taxon>
        <taxon>Hyphomicrobiales</taxon>
        <taxon>Aurantimonadaceae</taxon>
        <taxon>Aurantimonas</taxon>
    </lineage>
</organism>
<protein>
    <submittedName>
        <fullName evidence="2">Uncharacterized protein</fullName>
    </submittedName>
</protein>
<dbReference type="RefSeq" id="WP_183206829.1">
    <property type="nucleotide sequence ID" value="NZ_JAAAMM010000001.1"/>
</dbReference>
<feature type="region of interest" description="Disordered" evidence="1">
    <location>
        <begin position="157"/>
        <end position="198"/>
    </location>
</feature>
<evidence type="ECO:0000256" key="1">
    <source>
        <dbReference type="SAM" id="MobiDB-lite"/>
    </source>
</evidence>
<evidence type="ECO:0000313" key="3">
    <source>
        <dbReference type="Proteomes" id="UP000588647"/>
    </source>
</evidence>
<dbReference type="AlphaFoldDB" id="A0A7W6HBV8"/>
<proteinExistence type="predicted"/>
<keyword evidence="3" id="KW-1185">Reference proteome</keyword>
<feature type="region of interest" description="Disordered" evidence="1">
    <location>
        <begin position="26"/>
        <end position="56"/>
    </location>
</feature>
<accession>A0A7W6HBV8</accession>
<dbReference type="EMBL" id="JACIEM010000001">
    <property type="protein sequence ID" value="MBB4002369.1"/>
    <property type="molecule type" value="Genomic_DNA"/>
</dbReference>
<dbReference type="Proteomes" id="UP000588647">
    <property type="component" value="Unassembled WGS sequence"/>
</dbReference>
<evidence type="ECO:0000313" key="2">
    <source>
        <dbReference type="EMBL" id="MBB4002369.1"/>
    </source>
</evidence>
<name>A0A7W6HBV8_9HYPH</name>
<feature type="compositionally biased region" description="Basic residues" evidence="1">
    <location>
        <begin position="39"/>
        <end position="52"/>
    </location>
</feature>
<comment type="caution">
    <text evidence="2">The sequence shown here is derived from an EMBL/GenBank/DDBJ whole genome shotgun (WGS) entry which is preliminary data.</text>
</comment>
<reference evidence="2 3" key="1">
    <citation type="submission" date="2020-08" db="EMBL/GenBank/DDBJ databases">
        <title>Genomic Encyclopedia of Type Strains, Phase IV (KMG-IV): sequencing the most valuable type-strain genomes for metagenomic binning, comparative biology and taxonomic classification.</title>
        <authorList>
            <person name="Goeker M."/>
        </authorList>
    </citation>
    <scope>NUCLEOTIDE SEQUENCE [LARGE SCALE GENOMIC DNA]</scope>
    <source>
        <strain evidence="2 3">DSM 103570</strain>
    </source>
</reference>
<feature type="compositionally biased region" description="Pro residues" evidence="1">
    <location>
        <begin position="175"/>
        <end position="192"/>
    </location>
</feature>
<gene>
    <name evidence="2" type="ORF">GGR03_001416</name>
</gene>
<feature type="compositionally biased region" description="Low complexity" evidence="1">
    <location>
        <begin position="157"/>
        <end position="174"/>
    </location>
</feature>
<sequence length="198" mass="21834">MPTAPIDPPLTPEEIAESRRISEAHMKLVGDALENAPKQPRRSRKSPPRRARSGVDLRPERLLPSLALLLTPFCKRGACRRAGHCCFGERPADAAGVADPHGAAPCFARLPLVVQYVLPYAIMRWHYPERFRDEFTIRCEKGWLDFARRKIAEAAAAREAQSEGAAGGTDAAPDALPPPPRQPEPLAPPTPRPRLTQF</sequence>